<evidence type="ECO:0000259" key="16">
    <source>
        <dbReference type="PROSITE" id="PS50885"/>
    </source>
</evidence>
<comment type="catalytic activity">
    <reaction evidence="1">
        <text>ATP + protein L-histidine = ADP + protein N-phospho-L-histidine.</text>
        <dbReference type="EC" id="2.7.13.3"/>
    </reaction>
</comment>
<keyword evidence="8 17" id="KW-0418">Kinase</keyword>
<keyword evidence="9" id="KW-0067">ATP-binding</keyword>
<feature type="transmembrane region" description="Helical" evidence="14">
    <location>
        <begin position="98"/>
        <end position="118"/>
    </location>
</feature>
<dbReference type="EMBL" id="AEQP01000017">
    <property type="protein sequence ID" value="EFV94520.1"/>
    <property type="molecule type" value="Genomic_DNA"/>
</dbReference>
<dbReference type="InterPro" id="IPR029016">
    <property type="entry name" value="GAF-like_dom_sf"/>
</dbReference>
<keyword evidence="5" id="KW-0808">Transferase</keyword>
<dbReference type="GO" id="GO:0046983">
    <property type="term" value="F:protein dimerization activity"/>
    <property type="evidence" value="ECO:0007669"/>
    <property type="project" value="InterPro"/>
</dbReference>
<evidence type="ECO:0000256" key="5">
    <source>
        <dbReference type="ARBA" id="ARBA00022679"/>
    </source>
</evidence>
<comment type="subcellular location">
    <subcellularLocation>
        <location evidence="2">Membrane</location>
        <topology evidence="2">Multi-pass membrane protein</topology>
    </subcellularLocation>
</comment>
<evidence type="ECO:0000256" key="10">
    <source>
        <dbReference type="ARBA" id="ARBA00022989"/>
    </source>
</evidence>
<keyword evidence="4" id="KW-0597">Phosphoprotein</keyword>
<dbReference type="InterPro" id="IPR003594">
    <property type="entry name" value="HATPase_dom"/>
</dbReference>
<evidence type="ECO:0000256" key="9">
    <source>
        <dbReference type="ARBA" id="ARBA00022840"/>
    </source>
</evidence>
<feature type="domain" description="HAMP" evidence="16">
    <location>
        <begin position="272"/>
        <end position="324"/>
    </location>
</feature>
<dbReference type="CDD" id="cd06225">
    <property type="entry name" value="HAMP"/>
    <property type="match status" value="1"/>
</dbReference>
<dbReference type="InterPro" id="IPR003018">
    <property type="entry name" value="GAF"/>
</dbReference>
<proteinExistence type="predicted"/>
<evidence type="ECO:0000256" key="3">
    <source>
        <dbReference type="ARBA" id="ARBA00012438"/>
    </source>
</evidence>
<dbReference type="PROSITE" id="PS50109">
    <property type="entry name" value="HIS_KIN"/>
    <property type="match status" value="1"/>
</dbReference>
<evidence type="ECO:0000256" key="13">
    <source>
        <dbReference type="SAM" id="MobiDB-lite"/>
    </source>
</evidence>
<dbReference type="AlphaFoldDB" id="E7RYL2"/>
<dbReference type="InterPro" id="IPR005467">
    <property type="entry name" value="His_kinase_dom"/>
</dbReference>
<accession>E7RYL2</accession>
<dbReference type="Gene3D" id="3.30.565.10">
    <property type="entry name" value="Histidine kinase-like ATPase, C-terminal domain"/>
    <property type="match status" value="1"/>
</dbReference>
<dbReference type="Gene3D" id="1.20.5.1930">
    <property type="match status" value="1"/>
</dbReference>
<feature type="transmembrane region" description="Helical" evidence="14">
    <location>
        <begin position="250"/>
        <end position="271"/>
    </location>
</feature>
<dbReference type="InterPro" id="IPR050482">
    <property type="entry name" value="Sensor_HK_TwoCompSys"/>
</dbReference>
<dbReference type="SUPFAM" id="SSF158472">
    <property type="entry name" value="HAMP domain-like"/>
    <property type="match status" value="1"/>
</dbReference>
<dbReference type="Pfam" id="PF13675">
    <property type="entry name" value="PilJ"/>
    <property type="match status" value="1"/>
</dbReference>
<feature type="region of interest" description="Disordered" evidence="13">
    <location>
        <begin position="1"/>
        <end position="28"/>
    </location>
</feature>
<name>E7RYL2_9BURK</name>
<keyword evidence="11" id="KW-0902">Two-component regulatory system</keyword>
<dbReference type="Pfam" id="PF00672">
    <property type="entry name" value="HAMP"/>
    <property type="match status" value="1"/>
</dbReference>
<dbReference type="Pfam" id="PF02518">
    <property type="entry name" value="HATPase_c"/>
    <property type="match status" value="1"/>
</dbReference>
<dbReference type="HOGENOM" id="CLU_000445_20_10_4"/>
<evidence type="ECO:0000256" key="2">
    <source>
        <dbReference type="ARBA" id="ARBA00004141"/>
    </source>
</evidence>
<feature type="compositionally biased region" description="Basic and acidic residues" evidence="13">
    <location>
        <begin position="7"/>
        <end position="19"/>
    </location>
</feature>
<dbReference type="GO" id="GO:0000155">
    <property type="term" value="F:phosphorelay sensor kinase activity"/>
    <property type="evidence" value="ECO:0007669"/>
    <property type="project" value="InterPro"/>
</dbReference>
<protein>
    <recommendedName>
        <fullName evidence="3">histidine kinase</fullName>
        <ecNumber evidence="3">2.7.13.3</ecNumber>
    </recommendedName>
</protein>
<dbReference type="PANTHER" id="PTHR24421">
    <property type="entry name" value="NITRATE/NITRITE SENSOR PROTEIN NARX-RELATED"/>
    <property type="match status" value="1"/>
</dbReference>
<evidence type="ECO:0000256" key="14">
    <source>
        <dbReference type="SAM" id="Phobius"/>
    </source>
</evidence>
<dbReference type="Gene3D" id="3.30.450.40">
    <property type="match status" value="1"/>
</dbReference>
<dbReference type="GO" id="GO:0016020">
    <property type="term" value="C:membrane"/>
    <property type="evidence" value="ECO:0007669"/>
    <property type="project" value="UniProtKB-SubCell"/>
</dbReference>
<dbReference type="EC" id="2.7.13.3" evidence="3"/>
<evidence type="ECO:0000256" key="6">
    <source>
        <dbReference type="ARBA" id="ARBA00022692"/>
    </source>
</evidence>
<feature type="region of interest" description="Disordered" evidence="13">
    <location>
        <begin position="40"/>
        <end position="71"/>
    </location>
</feature>
<dbReference type="Pfam" id="PF13185">
    <property type="entry name" value="GAF_2"/>
    <property type="match status" value="1"/>
</dbReference>
<keyword evidence="18" id="KW-1185">Reference proteome</keyword>
<evidence type="ECO:0000259" key="15">
    <source>
        <dbReference type="PROSITE" id="PS50109"/>
    </source>
</evidence>
<keyword evidence="10 14" id="KW-1133">Transmembrane helix</keyword>
<keyword evidence="6 14" id="KW-0812">Transmembrane</keyword>
<dbReference type="InterPro" id="IPR042295">
    <property type="entry name" value="NarX-like_N_sf"/>
</dbReference>
<reference evidence="17 18" key="1">
    <citation type="submission" date="2010-12" db="EMBL/GenBank/DDBJ databases">
        <authorList>
            <person name="Muzny D."/>
            <person name="Qin X."/>
            <person name="Deng J."/>
            <person name="Jiang H."/>
            <person name="Liu Y."/>
            <person name="Qu J."/>
            <person name="Song X.-Z."/>
            <person name="Zhang L."/>
            <person name="Thornton R."/>
            <person name="Coyle M."/>
            <person name="Francisco L."/>
            <person name="Jackson L."/>
            <person name="Javaid M."/>
            <person name="Korchina V."/>
            <person name="Kovar C."/>
            <person name="Mata R."/>
            <person name="Mathew T."/>
            <person name="Ngo R."/>
            <person name="Nguyen L."/>
            <person name="Nguyen N."/>
            <person name="Okwuonu G."/>
            <person name="Ongeri F."/>
            <person name="Pham C."/>
            <person name="Simmons D."/>
            <person name="Wilczek-Boney K."/>
            <person name="Hale W."/>
            <person name="Jakkamsetti A."/>
            <person name="Pham P."/>
            <person name="Ruth R."/>
            <person name="San Lucas F."/>
            <person name="Warren J."/>
            <person name="Zhang J."/>
            <person name="Zhao Z."/>
            <person name="Zhou C."/>
            <person name="Zhu D."/>
            <person name="Lee S."/>
            <person name="Bess C."/>
            <person name="Blankenburg K."/>
            <person name="Forbes L."/>
            <person name="Fu Q."/>
            <person name="Gubbala S."/>
            <person name="Hirani K."/>
            <person name="Jayaseelan J.C."/>
            <person name="Lara F."/>
            <person name="Munidasa M."/>
            <person name="Palculict T."/>
            <person name="Patil S."/>
            <person name="Pu L.-L."/>
            <person name="Saada N."/>
            <person name="Tang L."/>
            <person name="Weissenberger G."/>
            <person name="Zhu Y."/>
            <person name="Hemphill L."/>
            <person name="Shang Y."/>
            <person name="Youmans B."/>
            <person name="Ayvaz T."/>
            <person name="Ross M."/>
            <person name="Santibanez J."/>
            <person name="Aqrawi P."/>
            <person name="Gross S."/>
            <person name="Joshi V."/>
            <person name="Fowler G."/>
            <person name="Nazareth L."/>
            <person name="Reid J."/>
            <person name="Worley K."/>
            <person name="Petrosino J."/>
            <person name="Highlander S."/>
            <person name="Gibbs R."/>
        </authorList>
    </citation>
    <scope>NUCLEOTIDE SEQUENCE [LARGE SCALE GENOMIC DNA]</scope>
    <source>
        <strain evidence="17 18">ATCC 51599</strain>
    </source>
</reference>
<dbReference type="CDD" id="cd16917">
    <property type="entry name" value="HATPase_UhpB-NarQ-NarX-like"/>
    <property type="match status" value="1"/>
</dbReference>
<dbReference type="InterPro" id="IPR036890">
    <property type="entry name" value="HATPase_C_sf"/>
</dbReference>
<sequence length="717" mass="79448">MESTMPFDDRASGSPKRDGSLSQAAASSRYVESGITIVRRGASEEERAPDGVASATDGEAGLRREEGSDRLPEGVQVTGAVQAKAAAPAWKNRLSTRIVISSVVALSLVLSMVGWTLWLSWQLAGTAAAINETGSLRMRANRIGLNLLRHDEAAQAQVVVDLREQGRILAHFAGDLPGRPLFLSTDAPLRQQFHAVTTRWDELADLAHEALEEGDSTAYLAQLPGFVAEADRLVHVLEVGNASKTTRLRILQSVLIVMACLGTMAMIFLLYRWIIRPVQTLQGGIQRMAARDFSVRVPVNNTDELGVLAQGFNRMADELQSLYEDLGEHVRQKTAELERQNRQLSALYGMTAFLNKPNDIEALCRGFLQRVMDEFHAAAGSIRVLDPSGERLHIVVSLGFSSALQESEHCMRTDACFCGEATQRGTMIIRDFRKLPRPEEIGCMRDGFQAVSVFQIVTPEATLGTFSLHFRERTTMSPRELQLLEMLGQHLGAALDNQRLSIKARQLAVAEERNLVAQGLHDSLAQGLNFLNLQTQMLGSAVQQRRWDEVEEIVPLLKTGVSESYQDVRELLQNFRTRLGEESLRKAVDDTIGRFRRQTGLNVELHLDDRDGAPLHPDQQLQVLFILQEALSNVRKHAYASKVTVRIDNHRDFGMSIRDDGEGYDPQEVAERSETHVGLSIMRERAARLGGQLQMCSAPGQGTEVSLYLSQSDRLAS</sequence>
<gene>
    <name evidence="17" type="ORF">HMPREF0551_1776</name>
</gene>
<evidence type="ECO:0000256" key="7">
    <source>
        <dbReference type="ARBA" id="ARBA00022741"/>
    </source>
</evidence>
<keyword evidence="12 14" id="KW-0472">Membrane</keyword>
<dbReference type="SUPFAM" id="SSF55781">
    <property type="entry name" value="GAF domain-like"/>
    <property type="match status" value="1"/>
</dbReference>
<dbReference type="Pfam" id="PF07730">
    <property type="entry name" value="HisKA_3"/>
    <property type="match status" value="1"/>
</dbReference>
<dbReference type="InterPro" id="IPR029095">
    <property type="entry name" value="NarX-like_N"/>
</dbReference>
<dbReference type="eggNOG" id="COG3850">
    <property type="taxonomic scope" value="Bacteria"/>
</dbReference>
<dbReference type="PROSITE" id="PS50885">
    <property type="entry name" value="HAMP"/>
    <property type="match status" value="1"/>
</dbReference>
<dbReference type="Proteomes" id="UP000011021">
    <property type="component" value="Unassembled WGS sequence"/>
</dbReference>
<organism evidence="17 18">
    <name type="scientific">Lautropia mirabilis ATCC 51599</name>
    <dbReference type="NCBI Taxonomy" id="887898"/>
    <lineage>
        <taxon>Bacteria</taxon>
        <taxon>Pseudomonadati</taxon>
        <taxon>Pseudomonadota</taxon>
        <taxon>Betaproteobacteria</taxon>
        <taxon>Burkholderiales</taxon>
        <taxon>Burkholderiaceae</taxon>
        <taxon>Lautropia</taxon>
    </lineage>
</organism>
<feature type="compositionally biased region" description="Basic and acidic residues" evidence="13">
    <location>
        <begin position="60"/>
        <end position="71"/>
    </location>
</feature>
<evidence type="ECO:0000313" key="17">
    <source>
        <dbReference type="EMBL" id="EFV94520.1"/>
    </source>
</evidence>
<dbReference type="SUPFAM" id="SSF55874">
    <property type="entry name" value="ATPase domain of HSP90 chaperone/DNA topoisomerase II/histidine kinase"/>
    <property type="match status" value="1"/>
</dbReference>
<dbReference type="SMART" id="SM00304">
    <property type="entry name" value="HAMP"/>
    <property type="match status" value="1"/>
</dbReference>
<dbReference type="RefSeq" id="WP_005674113.1">
    <property type="nucleotide sequence ID" value="NZ_CP146288.1"/>
</dbReference>
<dbReference type="Gene3D" id="6.10.340.10">
    <property type="match status" value="1"/>
</dbReference>
<comment type="caution">
    <text evidence="17">The sequence shown here is derived from an EMBL/GenBank/DDBJ whole genome shotgun (WGS) entry which is preliminary data.</text>
</comment>
<evidence type="ECO:0000313" key="18">
    <source>
        <dbReference type="Proteomes" id="UP000011021"/>
    </source>
</evidence>
<dbReference type="SMART" id="SM00387">
    <property type="entry name" value="HATPase_c"/>
    <property type="match status" value="1"/>
</dbReference>
<dbReference type="InterPro" id="IPR003660">
    <property type="entry name" value="HAMP_dom"/>
</dbReference>
<feature type="domain" description="Histidine kinase" evidence="15">
    <location>
        <begin position="519"/>
        <end position="713"/>
    </location>
</feature>
<keyword evidence="7" id="KW-0547">Nucleotide-binding</keyword>
<evidence type="ECO:0000256" key="1">
    <source>
        <dbReference type="ARBA" id="ARBA00000085"/>
    </source>
</evidence>
<evidence type="ECO:0000256" key="8">
    <source>
        <dbReference type="ARBA" id="ARBA00022777"/>
    </source>
</evidence>
<evidence type="ECO:0000256" key="11">
    <source>
        <dbReference type="ARBA" id="ARBA00023012"/>
    </source>
</evidence>
<dbReference type="SMART" id="SM00065">
    <property type="entry name" value="GAF"/>
    <property type="match status" value="1"/>
</dbReference>
<evidence type="ECO:0000256" key="4">
    <source>
        <dbReference type="ARBA" id="ARBA00022553"/>
    </source>
</evidence>
<dbReference type="GO" id="GO:0005524">
    <property type="term" value="F:ATP binding"/>
    <property type="evidence" value="ECO:0007669"/>
    <property type="project" value="UniProtKB-KW"/>
</dbReference>
<dbReference type="InterPro" id="IPR011712">
    <property type="entry name" value="Sig_transdc_His_kin_sub3_dim/P"/>
</dbReference>
<dbReference type="PANTHER" id="PTHR24421:SF10">
    <property type="entry name" value="NITRATE_NITRITE SENSOR PROTEIN NARQ"/>
    <property type="match status" value="1"/>
</dbReference>
<dbReference type="STRING" id="887898.HMPREF0551_1776"/>
<dbReference type="Gene3D" id="1.20.120.960">
    <property type="entry name" value="Histidine kinase NarX, sensor domain"/>
    <property type="match status" value="1"/>
</dbReference>
<evidence type="ECO:0000256" key="12">
    <source>
        <dbReference type="ARBA" id="ARBA00023136"/>
    </source>
</evidence>